<sequence length="64" mass="7087">MVFLSASQIPTSTITDRIEFIGVTGTVTYPQAICKAGALLKIQLKQDVILVQHSPMILIFNQRK</sequence>
<proteinExistence type="predicted"/>
<protein>
    <submittedName>
        <fullName evidence="1">Cellobiose phosphorylase</fullName>
    </submittedName>
</protein>
<reference evidence="1 2" key="1">
    <citation type="submission" date="2020-08" db="EMBL/GenBank/DDBJ databases">
        <title>Genomic Encyclopedia of Type Strains, Phase IV (KMG-IV): sequencing the most valuable type-strain genomes for metagenomic binning, comparative biology and taxonomic classification.</title>
        <authorList>
            <person name="Goeker M."/>
        </authorList>
    </citation>
    <scope>NUCLEOTIDE SEQUENCE [LARGE SCALE GENOMIC DNA]</scope>
    <source>
        <strain evidence="1 2">DSM 28538</strain>
    </source>
</reference>
<keyword evidence="2" id="KW-1185">Reference proteome</keyword>
<name>A0A840NPQ1_9HYPH</name>
<dbReference type="AlphaFoldDB" id="A0A840NPQ1"/>
<comment type="caution">
    <text evidence="1">The sequence shown here is derived from an EMBL/GenBank/DDBJ whole genome shotgun (WGS) entry which is preliminary data.</text>
</comment>
<accession>A0A840NPQ1</accession>
<evidence type="ECO:0000313" key="1">
    <source>
        <dbReference type="EMBL" id="MBB5073830.1"/>
    </source>
</evidence>
<dbReference type="Proteomes" id="UP000561417">
    <property type="component" value="Unassembled WGS sequence"/>
</dbReference>
<evidence type="ECO:0000313" key="2">
    <source>
        <dbReference type="Proteomes" id="UP000561417"/>
    </source>
</evidence>
<gene>
    <name evidence="1" type="ORF">HNQ69_000956</name>
</gene>
<organism evidence="1 2">
    <name type="scientific">Bartonella callosciuri</name>
    <dbReference type="NCBI Taxonomy" id="686223"/>
    <lineage>
        <taxon>Bacteria</taxon>
        <taxon>Pseudomonadati</taxon>
        <taxon>Pseudomonadota</taxon>
        <taxon>Alphaproteobacteria</taxon>
        <taxon>Hyphomicrobiales</taxon>
        <taxon>Bartonellaceae</taxon>
        <taxon>Bartonella</taxon>
    </lineage>
</organism>
<dbReference type="EMBL" id="JACHIM010000003">
    <property type="protein sequence ID" value="MBB5073830.1"/>
    <property type="molecule type" value="Genomic_DNA"/>
</dbReference>